<dbReference type="InterPro" id="IPR018392">
    <property type="entry name" value="LysM"/>
</dbReference>
<keyword evidence="8 9" id="KW-0961">Cell wall biogenesis/degradation</keyword>
<evidence type="ECO:0000256" key="10">
    <source>
        <dbReference type="SAM" id="MobiDB-lite"/>
    </source>
</evidence>
<dbReference type="PROSITE" id="PS51782">
    <property type="entry name" value="LYSM"/>
    <property type="match status" value="1"/>
</dbReference>
<feature type="region of interest" description="Disordered" evidence="10">
    <location>
        <begin position="139"/>
        <end position="162"/>
    </location>
</feature>
<dbReference type="EMBL" id="CP037423">
    <property type="protein sequence ID" value="QDV46346.1"/>
    <property type="molecule type" value="Genomic_DNA"/>
</dbReference>
<dbReference type="PANTHER" id="PTHR30582:SF24">
    <property type="entry name" value="L,D-TRANSPEPTIDASE ERFK_SRFK-RELATED"/>
    <property type="match status" value="1"/>
</dbReference>
<feature type="active site" description="Nucleophile" evidence="9">
    <location>
        <position position="418"/>
    </location>
</feature>
<dbReference type="InterPro" id="IPR005490">
    <property type="entry name" value="LD_TPept_cat_dom"/>
</dbReference>
<dbReference type="AlphaFoldDB" id="A0A518HZS2"/>
<feature type="domain" description="LysM" evidence="11">
    <location>
        <begin position="276"/>
        <end position="320"/>
    </location>
</feature>
<dbReference type="InterPro" id="IPR050979">
    <property type="entry name" value="LD-transpeptidase"/>
</dbReference>
<evidence type="ECO:0000259" key="12">
    <source>
        <dbReference type="PROSITE" id="PS52029"/>
    </source>
</evidence>
<dbReference type="GO" id="GO:0016757">
    <property type="term" value="F:glycosyltransferase activity"/>
    <property type="evidence" value="ECO:0007669"/>
    <property type="project" value="UniProtKB-KW"/>
</dbReference>
<dbReference type="CDD" id="cd00118">
    <property type="entry name" value="LysM"/>
    <property type="match status" value="1"/>
</dbReference>
<dbReference type="InterPro" id="IPR038063">
    <property type="entry name" value="Transpep_catalytic_dom"/>
</dbReference>
<dbReference type="GO" id="GO:0018104">
    <property type="term" value="P:peptidoglycan-protein cross-linking"/>
    <property type="evidence" value="ECO:0007669"/>
    <property type="project" value="TreeGrafter"/>
</dbReference>
<evidence type="ECO:0000313" key="13">
    <source>
        <dbReference type="EMBL" id="QDV46346.1"/>
    </source>
</evidence>
<evidence type="ECO:0000256" key="6">
    <source>
        <dbReference type="ARBA" id="ARBA00022960"/>
    </source>
</evidence>
<comment type="similarity">
    <text evidence="2">Belongs to the YkuD family.</text>
</comment>
<evidence type="ECO:0000256" key="4">
    <source>
        <dbReference type="ARBA" id="ARBA00022679"/>
    </source>
</evidence>
<evidence type="ECO:0000256" key="1">
    <source>
        <dbReference type="ARBA" id="ARBA00004752"/>
    </source>
</evidence>
<accession>A0A518HZS2</accession>
<dbReference type="Gene3D" id="2.40.440.10">
    <property type="entry name" value="L,D-transpeptidase catalytic domain-like"/>
    <property type="match status" value="1"/>
</dbReference>
<organism evidence="13 14">
    <name type="scientific">Stieleria neptunia</name>
    <dbReference type="NCBI Taxonomy" id="2527979"/>
    <lineage>
        <taxon>Bacteria</taxon>
        <taxon>Pseudomonadati</taxon>
        <taxon>Planctomycetota</taxon>
        <taxon>Planctomycetia</taxon>
        <taxon>Pirellulales</taxon>
        <taxon>Pirellulaceae</taxon>
        <taxon>Stieleria</taxon>
    </lineage>
</organism>
<protein>
    <submittedName>
        <fullName evidence="13">L,D-transpeptidase catalytic domain</fullName>
    </submittedName>
</protein>
<dbReference type="GO" id="GO:0071555">
    <property type="term" value="P:cell wall organization"/>
    <property type="evidence" value="ECO:0007669"/>
    <property type="project" value="UniProtKB-UniRule"/>
</dbReference>
<dbReference type="CDD" id="cd16913">
    <property type="entry name" value="YkuD_like"/>
    <property type="match status" value="1"/>
</dbReference>
<evidence type="ECO:0000256" key="9">
    <source>
        <dbReference type="PROSITE-ProRule" id="PRU01373"/>
    </source>
</evidence>
<dbReference type="PROSITE" id="PS52029">
    <property type="entry name" value="LD_TPASE"/>
    <property type="match status" value="1"/>
</dbReference>
<keyword evidence="5" id="KW-0378">Hydrolase</keyword>
<feature type="active site" description="Proton donor/acceptor" evidence="9">
    <location>
        <position position="405"/>
    </location>
</feature>
<dbReference type="SUPFAM" id="SSF141523">
    <property type="entry name" value="L,D-transpeptidase catalytic domain-like"/>
    <property type="match status" value="1"/>
</dbReference>
<dbReference type="GO" id="GO:0071972">
    <property type="term" value="F:peptidoglycan L,D-transpeptidase activity"/>
    <property type="evidence" value="ECO:0007669"/>
    <property type="project" value="TreeGrafter"/>
</dbReference>
<dbReference type="KEGG" id="snep:Enr13x_62550"/>
<comment type="pathway">
    <text evidence="1 9">Cell wall biogenesis; peptidoglycan biosynthesis.</text>
</comment>
<sequence length="443" mass="46213">MQTIKTAAVVVLMLTVLYGGYVSLTTPPEPLPDEIEEILVIEEAGGSAFGAGEAVASGLQLDEPPPGVLTASTEAMVQPAPLPSPMPSPLPSSTANSAPAPAARANSGTFGSSFADLPPKLESSVDRNSAAAATITKLPAVDPGAPGVTPGPVDSYASTPGDFRLPDPDAAAATFDPTRGAAFNGGPAGFTMTDNSPTTAVETLGNPPAGENRGLINAFKSADAMFVKGQLKEALATLSVFYGMPNLSPDQRQQLLSRLDPLAREVIYSRRHLLEPPHRVTASETLVEIADKYEVPSQLLANINQVDDPVTVLPGTELKIVRGPFRAEVDLTGQQLTLFLGDLYAGRFEIGVGNDPAPKPGTYTVQEKQTSHVYYDRSGVPVPAGSPDNPYGKMWLDLGGQISIHGSPNTVQPTQAGCISVAGDYADDIYGILSQGSSVTIRR</sequence>
<dbReference type="GO" id="GO:0008360">
    <property type="term" value="P:regulation of cell shape"/>
    <property type="evidence" value="ECO:0007669"/>
    <property type="project" value="UniProtKB-UniRule"/>
</dbReference>
<dbReference type="RefSeq" id="WP_231743855.1">
    <property type="nucleotide sequence ID" value="NZ_CP037423.1"/>
</dbReference>
<keyword evidence="14" id="KW-1185">Reference proteome</keyword>
<keyword evidence="7 9" id="KW-0573">Peptidoglycan synthesis</keyword>
<dbReference type="Proteomes" id="UP000319004">
    <property type="component" value="Chromosome"/>
</dbReference>
<feature type="compositionally biased region" description="Pro residues" evidence="10">
    <location>
        <begin position="80"/>
        <end position="90"/>
    </location>
</feature>
<dbReference type="InterPro" id="IPR036779">
    <property type="entry name" value="LysM_dom_sf"/>
</dbReference>
<evidence type="ECO:0000256" key="8">
    <source>
        <dbReference type="ARBA" id="ARBA00023316"/>
    </source>
</evidence>
<evidence type="ECO:0000256" key="3">
    <source>
        <dbReference type="ARBA" id="ARBA00022676"/>
    </source>
</evidence>
<evidence type="ECO:0000259" key="11">
    <source>
        <dbReference type="PROSITE" id="PS51782"/>
    </source>
</evidence>
<feature type="compositionally biased region" description="Low complexity" evidence="10">
    <location>
        <begin position="91"/>
        <end position="106"/>
    </location>
</feature>
<dbReference type="Gene3D" id="3.10.350.10">
    <property type="entry name" value="LysM domain"/>
    <property type="match status" value="1"/>
</dbReference>
<reference evidence="13 14" key="1">
    <citation type="submission" date="2019-03" db="EMBL/GenBank/DDBJ databases">
        <title>Deep-cultivation of Planctomycetes and their phenomic and genomic characterization uncovers novel biology.</title>
        <authorList>
            <person name="Wiegand S."/>
            <person name="Jogler M."/>
            <person name="Boedeker C."/>
            <person name="Pinto D."/>
            <person name="Vollmers J."/>
            <person name="Rivas-Marin E."/>
            <person name="Kohn T."/>
            <person name="Peeters S.H."/>
            <person name="Heuer A."/>
            <person name="Rast P."/>
            <person name="Oberbeckmann S."/>
            <person name="Bunk B."/>
            <person name="Jeske O."/>
            <person name="Meyerdierks A."/>
            <person name="Storesund J.E."/>
            <person name="Kallscheuer N."/>
            <person name="Luecker S."/>
            <person name="Lage O.M."/>
            <person name="Pohl T."/>
            <person name="Merkel B.J."/>
            <person name="Hornburger P."/>
            <person name="Mueller R.-W."/>
            <person name="Bruemmer F."/>
            <person name="Labrenz M."/>
            <person name="Spormann A.M."/>
            <person name="Op den Camp H."/>
            <person name="Overmann J."/>
            <person name="Amann R."/>
            <person name="Jetten M.S.M."/>
            <person name="Mascher T."/>
            <person name="Medema M.H."/>
            <person name="Devos D.P."/>
            <person name="Kaster A.-K."/>
            <person name="Ovreas L."/>
            <person name="Rohde M."/>
            <person name="Galperin M.Y."/>
            <person name="Jogler C."/>
        </authorList>
    </citation>
    <scope>NUCLEOTIDE SEQUENCE [LARGE SCALE GENOMIC DNA]</scope>
    <source>
        <strain evidence="13 14">Enr13</strain>
    </source>
</reference>
<dbReference type="PANTHER" id="PTHR30582">
    <property type="entry name" value="L,D-TRANSPEPTIDASE"/>
    <property type="match status" value="1"/>
</dbReference>
<evidence type="ECO:0000313" key="14">
    <source>
        <dbReference type="Proteomes" id="UP000319004"/>
    </source>
</evidence>
<keyword evidence="6 9" id="KW-0133">Cell shape</keyword>
<dbReference type="Pfam" id="PF01476">
    <property type="entry name" value="LysM"/>
    <property type="match status" value="1"/>
</dbReference>
<keyword evidence="3" id="KW-0328">Glycosyltransferase</keyword>
<dbReference type="SUPFAM" id="SSF54106">
    <property type="entry name" value="LysM domain"/>
    <property type="match status" value="1"/>
</dbReference>
<dbReference type="UniPathway" id="UPA00219"/>
<dbReference type="Pfam" id="PF03734">
    <property type="entry name" value="YkuD"/>
    <property type="match status" value="1"/>
</dbReference>
<name>A0A518HZS2_9BACT</name>
<evidence type="ECO:0000256" key="5">
    <source>
        <dbReference type="ARBA" id="ARBA00022801"/>
    </source>
</evidence>
<evidence type="ECO:0000256" key="7">
    <source>
        <dbReference type="ARBA" id="ARBA00022984"/>
    </source>
</evidence>
<feature type="region of interest" description="Disordered" evidence="10">
    <location>
        <begin position="78"/>
        <end position="106"/>
    </location>
</feature>
<dbReference type="GO" id="GO:0005576">
    <property type="term" value="C:extracellular region"/>
    <property type="evidence" value="ECO:0007669"/>
    <property type="project" value="TreeGrafter"/>
</dbReference>
<keyword evidence="4" id="KW-0808">Transferase</keyword>
<evidence type="ECO:0000256" key="2">
    <source>
        <dbReference type="ARBA" id="ARBA00005992"/>
    </source>
</evidence>
<proteinExistence type="inferred from homology"/>
<gene>
    <name evidence="13" type="ORF">Enr13x_62550</name>
</gene>
<feature type="domain" description="L,D-TPase catalytic" evidence="12">
    <location>
        <begin position="325"/>
        <end position="442"/>
    </location>
</feature>